<organism evidence="2 3">
    <name type="scientific">Marasmius tenuissimus</name>
    <dbReference type="NCBI Taxonomy" id="585030"/>
    <lineage>
        <taxon>Eukaryota</taxon>
        <taxon>Fungi</taxon>
        <taxon>Dikarya</taxon>
        <taxon>Basidiomycota</taxon>
        <taxon>Agaricomycotina</taxon>
        <taxon>Agaricomycetes</taxon>
        <taxon>Agaricomycetidae</taxon>
        <taxon>Agaricales</taxon>
        <taxon>Marasmiineae</taxon>
        <taxon>Marasmiaceae</taxon>
        <taxon>Marasmius</taxon>
    </lineage>
</organism>
<feature type="region of interest" description="Disordered" evidence="1">
    <location>
        <begin position="96"/>
        <end position="128"/>
    </location>
</feature>
<evidence type="ECO:0000313" key="2">
    <source>
        <dbReference type="EMBL" id="KAL0059814.1"/>
    </source>
</evidence>
<keyword evidence="3" id="KW-1185">Reference proteome</keyword>
<protein>
    <submittedName>
        <fullName evidence="2">Uncharacterized protein</fullName>
    </submittedName>
</protein>
<gene>
    <name evidence="2" type="ORF">AAF712_013412</name>
</gene>
<comment type="caution">
    <text evidence="2">The sequence shown here is derived from an EMBL/GenBank/DDBJ whole genome shotgun (WGS) entry which is preliminary data.</text>
</comment>
<evidence type="ECO:0000256" key="1">
    <source>
        <dbReference type="SAM" id="MobiDB-lite"/>
    </source>
</evidence>
<dbReference type="EMBL" id="JBBXMP010000205">
    <property type="protein sequence ID" value="KAL0059814.1"/>
    <property type="molecule type" value="Genomic_DNA"/>
</dbReference>
<feature type="region of interest" description="Disordered" evidence="1">
    <location>
        <begin position="1"/>
        <end position="33"/>
    </location>
</feature>
<dbReference type="Proteomes" id="UP001437256">
    <property type="component" value="Unassembled WGS sequence"/>
</dbReference>
<proteinExistence type="predicted"/>
<sequence>MPVVRASASSLASKSNDELVSDSCDSDGNSKPVPWSLREMRTYQNRLTQIELSQQYTTVIVSEVLDRLERLETSQKGDLDEVKGLLSQLVRQGNACEERDSYTTPKGRVQATFPAASTPPPLSRHKTHETKMYLSSPIRHVPLHGYNRVDRAIFSREVSEQLDRGLMKDFTESRGLRPIVFSPSPSEIDENDIDHYVRPLDTRPAGVIAGNANAVNN</sequence>
<evidence type="ECO:0000313" key="3">
    <source>
        <dbReference type="Proteomes" id="UP001437256"/>
    </source>
</evidence>
<reference evidence="2 3" key="1">
    <citation type="submission" date="2024-05" db="EMBL/GenBank/DDBJ databases">
        <title>A draft genome resource for the thread blight pathogen Marasmius tenuissimus strain MS-2.</title>
        <authorList>
            <person name="Yulfo-Soto G.E."/>
            <person name="Baruah I.K."/>
            <person name="Amoako-Attah I."/>
            <person name="Bukari Y."/>
            <person name="Meinhardt L.W."/>
            <person name="Bailey B.A."/>
            <person name="Cohen S.P."/>
        </authorList>
    </citation>
    <scope>NUCLEOTIDE SEQUENCE [LARGE SCALE GENOMIC DNA]</scope>
    <source>
        <strain evidence="2 3">MS-2</strain>
    </source>
</reference>
<accession>A0ABR2ZFP6</accession>
<name>A0ABR2ZFP6_9AGAR</name>